<evidence type="ECO:0000313" key="1">
    <source>
        <dbReference type="EMBL" id="AYV86243.1"/>
    </source>
</evidence>
<accession>A0A3G5AJQ5</accession>
<proteinExistence type="predicted"/>
<dbReference type="EMBL" id="MK072499">
    <property type="protein sequence ID" value="AYV86243.1"/>
    <property type="molecule type" value="Genomic_DNA"/>
</dbReference>
<organism evidence="1">
    <name type="scientific">Solumvirus sp</name>
    <dbReference type="NCBI Taxonomy" id="2487773"/>
    <lineage>
        <taxon>Viruses</taxon>
        <taxon>Pithoviruses</taxon>
    </lineage>
</organism>
<name>A0A3G5AJQ5_9VIRU</name>
<protein>
    <submittedName>
        <fullName evidence="1">Uncharacterized protein</fullName>
    </submittedName>
</protein>
<gene>
    <name evidence="1" type="ORF">Solumvirus2_50</name>
</gene>
<reference evidence="1" key="1">
    <citation type="submission" date="2018-10" db="EMBL/GenBank/DDBJ databases">
        <title>Hidden diversity of soil giant viruses.</title>
        <authorList>
            <person name="Schulz F."/>
            <person name="Alteio L."/>
            <person name="Goudeau D."/>
            <person name="Ryan E.M."/>
            <person name="Malmstrom R.R."/>
            <person name="Blanchard J."/>
            <person name="Woyke T."/>
        </authorList>
    </citation>
    <scope>NUCLEOTIDE SEQUENCE</scope>
    <source>
        <strain evidence="1">SMV1</strain>
    </source>
</reference>
<sequence>MTSLSTSDPRRKPRGRKASVVDRAILSLLLEQYNLGSLLFDPNTGRYHSKIDTILDIAQSLREGKIDDFSFYFDYNRKNDREELRVRSEERKKSYYDAKGNIIMESIISEGNRKATLMYYQNNKLVGAKFLRINNNERNPKLDIDYAALNEEDWYNMREIKDRGSERLLKNDLLVGERIKHEDGYIDIPIVRGVDRGIYYNGVGTYHLYSRPNVLYYLREYNMGHIVGELYYDNYIKDITFLGIPKEVANIILEYAS</sequence>